<reference evidence="4" key="1">
    <citation type="journal article" date="2020" name="Cell">
        <title>Large-Scale Comparative Analyses of Tick Genomes Elucidate Their Genetic Diversity and Vector Capacities.</title>
        <authorList>
            <consortium name="Tick Genome and Microbiome Consortium (TIGMIC)"/>
            <person name="Jia N."/>
            <person name="Wang J."/>
            <person name="Shi W."/>
            <person name="Du L."/>
            <person name="Sun Y."/>
            <person name="Zhan W."/>
            <person name="Jiang J.F."/>
            <person name="Wang Q."/>
            <person name="Zhang B."/>
            <person name="Ji P."/>
            <person name="Bell-Sakyi L."/>
            <person name="Cui X.M."/>
            <person name="Yuan T.T."/>
            <person name="Jiang B.G."/>
            <person name="Yang W.F."/>
            <person name="Lam T.T."/>
            <person name="Chang Q.C."/>
            <person name="Ding S.J."/>
            <person name="Wang X.J."/>
            <person name="Zhu J.G."/>
            <person name="Ruan X.D."/>
            <person name="Zhao L."/>
            <person name="Wei J.T."/>
            <person name="Ye R.Z."/>
            <person name="Que T.C."/>
            <person name="Du C.H."/>
            <person name="Zhou Y.H."/>
            <person name="Cheng J.X."/>
            <person name="Dai P.F."/>
            <person name="Guo W.B."/>
            <person name="Han X.H."/>
            <person name="Huang E.J."/>
            <person name="Li L.F."/>
            <person name="Wei W."/>
            <person name="Gao Y.C."/>
            <person name="Liu J.Z."/>
            <person name="Shao H.Z."/>
            <person name="Wang X."/>
            <person name="Wang C.C."/>
            <person name="Yang T.C."/>
            <person name="Huo Q.B."/>
            <person name="Li W."/>
            <person name="Chen H.Y."/>
            <person name="Chen S.E."/>
            <person name="Zhou L.G."/>
            <person name="Ni X.B."/>
            <person name="Tian J.H."/>
            <person name="Sheng Y."/>
            <person name="Liu T."/>
            <person name="Pan Y.S."/>
            <person name="Xia L.Y."/>
            <person name="Li J."/>
            <person name="Zhao F."/>
            <person name="Cao W.C."/>
        </authorList>
    </citation>
    <scope>NUCLEOTIDE SEQUENCE</scope>
    <source>
        <strain evidence="4">Rmic-2018</strain>
    </source>
</reference>
<evidence type="ECO:0000259" key="3">
    <source>
        <dbReference type="Pfam" id="PF22777"/>
    </source>
</evidence>
<dbReference type="InterPro" id="IPR053935">
    <property type="entry name" value="VKGC_lumenal_dom"/>
</dbReference>
<protein>
    <submittedName>
        <fullName evidence="4">Uncharacterized protein</fullName>
    </submittedName>
</protein>
<comment type="caution">
    <text evidence="4">The sequence shown here is derived from an EMBL/GenBank/DDBJ whole genome shotgun (WGS) entry which is preliminary data.</text>
</comment>
<dbReference type="Pfam" id="PF22777">
    <property type="entry name" value="VKGC_lumenal_dom"/>
    <property type="match status" value="1"/>
</dbReference>
<dbReference type="AlphaFoldDB" id="A0A9J6EFE3"/>
<dbReference type="InterPro" id="IPR007782">
    <property type="entry name" value="VKG_COase"/>
</dbReference>
<organism evidence="4 5">
    <name type="scientific">Rhipicephalus microplus</name>
    <name type="common">Cattle tick</name>
    <name type="synonym">Boophilus microplus</name>
    <dbReference type="NCBI Taxonomy" id="6941"/>
    <lineage>
        <taxon>Eukaryota</taxon>
        <taxon>Metazoa</taxon>
        <taxon>Ecdysozoa</taxon>
        <taxon>Arthropoda</taxon>
        <taxon>Chelicerata</taxon>
        <taxon>Arachnida</taxon>
        <taxon>Acari</taxon>
        <taxon>Parasitiformes</taxon>
        <taxon>Ixodida</taxon>
        <taxon>Ixodoidea</taxon>
        <taxon>Ixodidae</taxon>
        <taxon>Rhipicephalinae</taxon>
        <taxon>Rhipicephalus</taxon>
        <taxon>Boophilus</taxon>
    </lineage>
</organism>
<keyword evidence="1" id="KW-0472">Membrane</keyword>
<keyword evidence="1" id="KW-0812">Transmembrane</keyword>
<name>A0A9J6EFE3_RHIMP</name>
<dbReference type="EMBL" id="JABSTU010000004">
    <property type="protein sequence ID" value="KAH8032845.1"/>
    <property type="molecule type" value="Genomic_DNA"/>
</dbReference>
<feature type="transmembrane region" description="Helical" evidence="1">
    <location>
        <begin position="123"/>
        <end position="145"/>
    </location>
</feature>
<evidence type="ECO:0000313" key="4">
    <source>
        <dbReference type="EMBL" id="KAH8032845.1"/>
    </source>
</evidence>
<proteinExistence type="predicted"/>
<dbReference type="PANTHER" id="PTHR12639:SF6">
    <property type="entry name" value="VITAMIN K-DEPENDENT GAMMA-CARBOXYLASE"/>
    <property type="match status" value="1"/>
</dbReference>
<dbReference type="PANTHER" id="PTHR12639">
    <property type="entry name" value="VITAMIN K-DEPENDENT GAMMA-CARBOXYLASE"/>
    <property type="match status" value="1"/>
</dbReference>
<dbReference type="GO" id="GO:0008488">
    <property type="term" value="F:gamma-glutamyl carboxylase activity"/>
    <property type="evidence" value="ECO:0007669"/>
    <property type="project" value="InterPro"/>
</dbReference>
<feature type="domain" description="HTTM" evidence="2">
    <location>
        <begin position="71"/>
        <end position="145"/>
    </location>
</feature>
<dbReference type="GO" id="GO:0019842">
    <property type="term" value="F:vitamin binding"/>
    <property type="evidence" value="ECO:0007669"/>
    <property type="project" value="TreeGrafter"/>
</dbReference>
<dbReference type="VEuPathDB" id="VectorBase:LOC119162117"/>
<feature type="domain" description="Vitamin K-dependent gamma-carboxylase lumenal" evidence="3">
    <location>
        <begin position="200"/>
        <end position="269"/>
    </location>
</feature>
<dbReference type="InterPro" id="IPR053934">
    <property type="entry name" value="HTTM_dom"/>
</dbReference>
<keyword evidence="1" id="KW-1133">Transmembrane helix</keyword>
<dbReference type="Proteomes" id="UP000821866">
    <property type="component" value="Chromosome 2"/>
</dbReference>
<evidence type="ECO:0000259" key="2">
    <source>
        <dbReference type="Pfam" id="PF05090"/>
    </source>
</evidence>
<evidence type="ECO:0000313" key="5">
    <source>
        <dbReference type="Proteomes" id="UP000821866"/>
    </source>
</evidence>
<evidence type="ECO:0000256" key="1">
    <source>
        <dbReference type="SAM" id="Phobius"/>
    </source>
</evidence>
<sequence>MQEALEGLFNYTHVVRIGLAHFELPASSGTSHVTVAVVADRGLPDVSPLTWVAETSGLRRTQTPVVAWINSRLVITEEQVDAYVVHWGGFLLDLTVGFFMVASAVRPFGVLFCVLFNAMNSRMFAIGMFPYVMIVLTTIFFGYSWPKKLAAILPQYMRNMVPDLSPSRPDFLNCWYPGRRKVSIHSTGSRKVELRLRRWKMTAFLVCLHVLLQLFLPYSHGITKGYNTWTQGSYGYSWDMMVHNWRPVHVKLVLYDNATHRAHFVDPEARHAIAQPRVPAL</sequence>
<dbReference type="Pfam" id="PF05090">
    <property type="entry name" value="HTTM"/>
    <property type="match status" value="1"/>
</dbReference>
<accession>A0A9J6EFE3</accession>
<keyword evidence="5" id="KW-1185">Reference proteome</keyword>
<gene>
    <name evidence="4" type="ORF">HPB51_003082</name>
</gene>
<feature type="transmembrane region" description="Helical" evidence="1">
    <location>
        <begin position="96"/>
        <end position="116"/>
    </location>
</feature>
<reference evidence="4" key="2">
    <citation type="submission" date="2021-09" db="EMBL/GenBank/DDBJ databases">
        <authorList>
            <person name="Jia N."/>
            <person name="Wang J."/>
            <person name="Shi W."/>
            <person name="Du L."/>
            <person name="Sun Y."/>
            <person name="Zhan W."/>
            <person name="Jiang J."/>
            <person name="Wang Q."/>
            <person name="Zhang B."/>
            <person name="Ji P."/>
            <person name="Sakyi L.B."/>
            <person name="Cui X."/>
            <person name="Yuan T."/>
            <person name="Jiang B."/>
            <person name="Yang W."/>
            <person name="Lam T.T.-Y."/>
            <person name="Chang Q."/>
            <person name="Ding S."/>
            <person name="Wang X."/>
            <person name="Zhu J."/>
            <person name="Ruan X."/>
            <person name="Zhao L."/>
            <person name="Wei J."/>
            <person name="Que T."/>
            <person name="Du C."/>
            <person name="Cheng J."/>
            <person name="Dai P."/>
            <person name="Han X."/>
            <person name="Huang E."/>
            <person name="Gao Y."/>
            <person name="Liu J."/>
            <person name="Shao H."/>
            <person name="Ye R."/>
            <person name="Li L."/>
            <person name="Wei W."/>
            <person name="Wang X."/>
            <person name="Wang C."/>
            <person name="Huo Q."/>
            <person name="Li W."/>
            <person name="Guo W."/>
            <person name="Chen H."/>
            <person name="Chen S."/>
            <person name="Zhou L."/>
            <person name="Zhou L."/>
            <person name="Ni X."/>
            <person name="Tian J."/>
            <person name="Zhou Y."/>
            <person name="Sheng Y."/>
            <person name="Liu T."/>
            <person name="Pan Y."/>
            <person name="Xia L."/>
            <person name="Li J."/>
            <person name="Zhao F."/>
            <person name="Cao W."/>
        </authorList>
    </citation>
    <scope>NUCLEOTIDE SEQUENCE</scope>
    <source>
        <strain evidence="4">Rmic-2018</strain>
        <tissue evidence="4">Larvae</tissue>
    </source>
</reference>